<evidence type="ECO:0000313" key="2">
    <source>
        <dbReference type="EMBL" id="CAI2369031.1"/>
    </source>
</evidence>
<evidence type="ECO:0000313" key="3">
    <source>
        <dbReference type="Proteomes" id="UP001295684"/>
    </source>
</evidence>
<organism evidence="2 3">
    <name type="scientific">Euplotes crassus</name>
    <dbReference type="NCBI Taxonomy" id="5936"/>
    <lineage>
        <taxon>Eukaryota</taxon>
        <taxon>Sar</taxon>
        <taxon>Alveolata</taxon>
        <taxon>Ciliophora</taxon>
        <taxon>Intramacronucleata</taxon>
        <taxon>Spirotrichea</taxon>
        <taxon>Hypotrichia</taxon>
        <taxon>Euplotida</taxon>
        <taxon>Euplotidae</taxon>
        <taxon>Moneuplotes</taxon>
    </lineage>
</organism>
<proteinExistence type="predicted"/>
<protein>
    <submittedName>
        <fullName evidence="2">Uncharacterized protein</fullName>
    </submittedName>
</protein>
<gene>
    <name evidence="2" type="ORF">ECRASSUSDP1_LOCUS10328</name>
</gene>
<feature type="region of interest" description="Disordered" evidence="1">
    <location>
        <begin position="1"/>
        <end position="35"/>
    </location>
</feature>
<feature type="compositionally biased region" description="Basic residues" evidence="1">
    <location>
        <begin position="1"/>
        <end position="14"/>
    </location>
</feature>
<dbReference type="EMBL" id="CAMPGE010010179">
    <property type="protein sequence ID" value="CAI2369031.1"/>
    <property type="molecule type" value="Genomic_DNA"/>
</dbReference>
<sequence length="123" mass="14576">MALKQQKTKLWKMKKSNDEDNLSSKSHKTQCSESDTRMKRLEKFRKFKSKGDRCDKEYRISKFLTNMRIEQTHPGDFNFMRAVTCRDNTDLTPTLSLGKNSLLLKRSKKLRPICNFSECINYE</sequence>
<evidence type="ECO:0000256" key="1">
    <source>
        <dbReference type="SAM" id="MobiDB-lite"/>
    </source>
</evidence>
<reference evidence="2" key="1">
    <citation type="submission" date="2023-07" db="EMBL/GenBank/DDBJ databases">
        <authorList>
            <consortium name="AG Swart"/>
            <person name="Singh M."/>
            <person name="Singh A."/>
            <person name="Seah K."/>
            <person name="Emmerich C."/>
        </authorList>
    </citation>
    <scope>NUCLEOTIDE SEQUENCE</scope>
    <source>
        <strain evidence="2">DP1</strain>
    </source>
</reference>
<name>A0AAD1UJL0_EUPCR</name>
<comment type="caution">
    <text evidence="2">The sequence shown here is derived from an EMBL/GenBank/DDBJ whole genome shotgun (WGS) entry which is preliminary data.</text>
</comment>
<keyword evidence="3" id="KW-1185">Reference proteome</keyword>
<dbReference type="Proteomes" id="UP001295684">
    <property type="component" value="Unassembled WGS sequence"/>
</dbReference>
<accession>A0AAD1UJL0</accession>
<dbReference type="AlphaFoldDB" id="A0AAD1UJL0"/>